<sequence length="473" mass="55929">MKITINNKQIAVWLPNELFNNLREQLNQYNELGNKPKLNLAIASYILNLMYYIPLKSDDKYNDDWIPICSDSFKNLKYFTTYINFLVENEFIIKHDKDYSTSSKKCRRYKLGSCYIDLTLTHHTLEDNAYYIKKINLFKIDRMKIADAKCIHLTKWLNPELLSIDYNNAIKHTNLNYSGKRNTKKRNKRVFSIESIHNKSWSYSREGKDDRLHSILTSLPKDLRCYIKYNNESLIAYDIKNSQPFIYTTILNQLINPNVNLINCYLNNSNHMLYTSIMSDLFRGTLNNEEIQSFITQVLDGTFYEEYGKLLYLEGLLSKDVCNNYYLTTPTKYSNSWRIELKKFEGLRKASKYVVLQTLYSSDKCHSKEIKVFKKYFPEIFMITQFIKKGREKNFFPILMQNIEANCLLDYCTAKIAKKHPNMPLFTIHDSIITTSDYQSILEEEFEKYLKLYFGLTPKLEAESWNIKVPIAS</sequence>
<keyword evidence="2" id="KW-1185">Reference proteome</keyword>
<gene>
    <name evidence="1" type="ORF">SAMN04488111_1856</name>
</gene>
<reference evidence="2" key="1">
    <citation type="submission" date="2017-06" db="EMBL/GenBank/DDBJ databases">
        <authorList>
            <person name="Varghese N."/>
            <person name="Submissions S."/>
        </authorList>
    </citation>
    <scope>NUCLEOTIDE SEQUENCE [LARGE SCALE GENOMIC DNA]</scope>
    <source>
        <strain evidence="2">DSM 27993</strain>
    </source>
</reference>
<organism evidence="1 2">
    <name type="scientific">Lutibacter flavus</name>
    <dbReference type="NCBI Taxonomy" id="691689"/>
    <lineage>
        <taxon>Bacteria</taxon>
        <taxon>Pseudomonadati</taxon>
        <taxon>Bacteroidota</taxon>
        <taxon>Flavobacteriia</taxon>
        <taxon>Flavobacteriales</taxon>
        <taxon>Flavobacteriaceae</taxon>
        <taxon>Lutibacter</taxon>
    </lineage>
</organism>
<evidence type="ECO:0000313" key="2">
    <source>
        <dbReference type="Proteomes" id="UP000198412"/>
    </source>
</evidence>
<evidence type="ECO:0000313" key="1">
    <source>
        <dbReference type="EMBL" id="SNR58726.1"/>
    </source>
</evidence>
<accession>A0A238XI86</accession>
<evidence type="ECO:0008006" key="3">
    <source>
        <dbReference type="Google" id="ProtNLM"/>
    </source>
</evidence>
<dbReference type="EMBL" id="FZNX01000003">
    <property type="protein sequence ID" value="SNR58726.1"/>
    <property type="molecule type" value="Genomic_DNA"/>
</dbReference>
<proteinExistence type="predicted"/>
<protein>
    <recommendedName>
        <fullName evidence="3">DNA-directed RNA polymerase</fullName>
    </recommendedName>
</protein>
<dbReference type="Proteomes" id="UP000198412">
    <property type="component" value="Unassembled WGS sequence"/>
</dbReference>
<name>A0A238XI86_9FLAO</name>
<dbReference type="AlphaFoldDB" id="A0A238XI86"/>